<keyword evidence="6 9" id="KW-0238">DNA-binding</keyword>
<evidence type="ECO:0000256" key="1">
    <source>
        <dbReference type="ARBA" id="ARBA00022491"/>
    </source>
</evidence>
<evidence type="ECO:0000256" key="4">
    <source>
        <dbReference type="ARBA" id="ARBA00023015"/>
    </source>
</evidence>
<dbReference type="PIRSF" id="PIRSF037733">
    <property type="entry name" value="Transcription_factor_FapR"/>
    <property type="match status" value="1"/>
</dbReference>
<comment type="similarity">
    <text evidence="9">Belongs to the FapR family.</text>
</comment>
<dbReference type="InterPro" id="IPR017275">
    <property type="entry name" value="Transcription_factor_FapR"/>
</dbReference>
<dbReference type="Proteomes" id="UP000251213">
    <property type="component" value="Unassembled WGS sequence"/>
</dbReference>
<protein>
    <recommendedName>
        <fullName evidence="9">Transcription factor FapR</fullName>
    </recommendedName>
    <alternativeName>
        <fullName evidence="9">Fatty acid and phospholipid biosynthesis regulator</fullName>
    </alternativeName>
</protein>
<keyword evidence="5 9" id="KW-0443">Lipid metabolism</keyword>
<keyword evidence="1 9" id="KW-0678">Repressor</keyword>
<reference evidence="10 11" key="1">
    <citation type="submission" date="2018-06" db="EMBL/GenBank/DDBJ databases">
        <title>Thermoflavimicrobium daqus sp. nov., a thermophilic microbe isolated from Moutai-flavour Daqu.</title>
        <authorList>
            <person name="Wang X."/>
            <person name="Zhou H."/>
        </authorList>
    </citation>
    <scope>NUCLEOTIDE SEQUENCE [LARGE SCALE GENOMIC DNA]</scope>
    <source>
        <strain evidence="10 11">FBKL4.011</strain>
    </source>
</reference>
<evidence type="ECO:0000256" key="8">
    <source>
        <dbReference type="ARBA" id="ARBA00023163"/>
    </source>
</evidence>
<comment type="function">
    <text evidence="9">Transcriptional factor involved in regulation of membrane lipid biosynthesis by repressing genes involved in fatty acid and phospholipid metabolism.</text>
</comment>
<keyword evidence="2 9" id="KW-0444">Lipid biosynthesis</keyword>
<dbReference type="InterPro" id="IPR029069">
    <property type="entry name" value="HotDog_dom_sf"/>
</dbReference>
<evidence type="ECO:0000313" key="10">
    <source>
        <dbReference type="EMBL" id="RAL26143.1"/>
    </source>
</evidence>
<dbReference type="NCBIfam" id="NF003359">
    <property type="entry name" value="PRK04424.1"/>
    <property type="match status" value="1"/>
</dbReference>
<dbReference type="HAMAP" id="MF_01814">
    <property type="entry name" value="Transcrip_fact_FapR"/>
    <property type="match status" value="1"/>
</dbReference>
<keyword evidence="3 9" id="KW-0276">Fatty acid metabolism</keyword>
<evidence type="ECO:0000256" key="7">
    <source>
        <dbReference type="ARBA" id="ARBA00023160"/>
    </source>
</evidence>
<accession>A0A364K773</accession>
<gene>
    <name evidence="9" type="primary">fapR</name>
    <name evidence="10" type="ORF">DL897_03855</name>
</gene>
<organism evidence="10 11">
    <name type="scientific">Thermoflavimicrobium daqui</name>
    <dbReference type="NCBI Taxonomy" id="2137476"/>
    <lineage>
        <taxon>Bacteria</taxon>
        <taxon>Bacillati</taxon>
        <taxon>Bacillota</taxon>
        <taxon>Bacilli</taxon>
        <taxon>Bacillales</taxon>
        <taxon>Thermoactinomycetaceae</taxon>
        <taxon>Thermoflavimicrobium</taxon>
    </lineage>
</organism>
<dbReference type="CDD" id="cd03440">
    <property type="entry name" value="hot_dog"/>
    <property type="match status" value="1"/>
</dbReference>
<keyword evidence="7 9" id="KW-0275">Fatty acid biosynthesis</keyword>
<evidence type="ECO:0000256" key="3">
    <source>
        <dbReference type="ARBA" id="ARBA00022832"/>
    </source>
</evidence>
<dbReference type="SUPFAM" id="SSF54637">
    <property type="entry name" value="Thioesterase/thiol ester dehydrase-isomerase"/>
    <property type="match status" value="1"/>
</dbReference>
<keyword evidence="11" id="KW-1185">Reference proteome</keyword>
<evidence type="ECO:0000313" key="11">
    <source>
        <dbReference type="Proteomes" id="UP000251213"/>
    </source>
</evidence>
<evidence type="ECO:0000256" key="2">
    <source>
        <dbReference type="ARBA" id="ARBA00022516"/>
    </source>
</evidence>
<dbReference type="EMBL" id="QJKK01000002">
    <property type="protein sequence ID" value="RAL26143.1"/>
    <property type="molecule type" value="Genomic_DNA"/>
</dbReference>
<comment type="caution">
    <text evidence="10">The sequence shown here is derived from an EMBL/GenBank/DDBJ whole genome shotgun (WGS) entry which is preliminary data.</text>
</comment>
<dbReference type="Gene3D" id="1.10.10.10">
    <property type="entry name" value="Winged helix-like DNA-binding domain superfamily/Winged helix DNA-binding domain"/>
    <property type="match status" value="1"/>
</dbReference>
<dbReference type="GO" id="GO:0045892">
    <property type="term" value="P:negative regulation of DNA-templated transcription"/>
    <property type="evidence" value="ECO:0007669"/>
    <property type="project" value="UniProtKB-UniRule"/>
</dbReference>
<sequence length="202" mass="23066">MVLRGGNSAVRLSKKERQKKLTQALEEDPFLTDEQMARLCQVSIQTIRLDRMELGIPELRERMKHMAEKNFDRVRSLSPKEIIGEVVDLQLDHSGISILEITEEHVFERNGIARGHYIFAQANSLAIGLVDSEIALTANAQIRFVRPVYLSEKCVAYAKVLDNENSSRTKIEVKIKVNNELVFHGIFDVYRALETRVAKEES</sequence>
<reference evidence="10 11" key="2">
    <citation type="submission" date="2018-06" db="EMBL/GenBank/DDBJ databases">
        <authorList>
            <person name="Zhirakovskaya E."/>
        </authorList>
    </citation>
    <scope>NUCLEOTIDE SEQUENCE [LARGE SCALE GENOMIC DNA]</scope>
    <source>
        <strain evidence="10 11">FBKL4.011</strain>
    </source>
</reference>
<dbReference type="GO" id="GO:0003677">
    <property type="term" value="F:DNA binding"/>
    <property type="evidence" value="ECO:0007669"/>
    <property type="project" value="UniProtKB-KW"/>
</dbReference>
<evidence type="ECO:0000256" key="5">
    <source>
        <dbReference type="ARBA" id="ARBA00023098"/>
    </source>
</evidence>
<dbReference type="GO" id="GO:0006633">
    <property type="term" value="P:fatty acid biosynthetic process"/>
    <property type="evidence" value="ECO:0007669"/>
    <property type="project" value="UniProtKB-KW"/>
</dbReference>
<dbReference type="Gene3D" id="3.10.129.10">
    <property type="entry name" value="Hotdog Thioesterase"/>
    <property type="match status" value="1"/>
</dbReference>
<dbReference type="OrthoDB" id="1706183at2"/>
<dbReference type="AlphaFoldDB" id="A0A364K773"/>
<dbReference type="GO" id="GO:0045717">
    <property type="term" value="P:negative regulation of fatty acid biosynthetic process"/>
    <property type="evidence" value="ECO:0007669"/>
    <property type="project" value="UniProtKB-UniRule"/>
</dbReference>
<keyword evidence="4 9" id="KW-0805">Transcription regulation</keyword>
<keyword evidence="8 9" id="KW-0804">Transcription</keyword>
<dbReference type="InterPro" id="IPR036388">
    <property type="entry name" value="WH-like_DNA-bd_sf"/>
</dbReference>
<evidence type="ECO:0000256" key="6">
    <source>
        <dbReference type="ARBA" id="ARBA00023125"/>
    </source>
</evidence>
<proteinExistence type="inferred from homology"/>
<dbReference type="GO" id="GO:0003700">
    <property type="term" value="F:DNA-binding transcription factor activity"/>
    <property type="evidence" value="ECO:0007669"/>
    <property type="project" value="UniProtKB-UniRule"/>
</dbReference>
<name>A0A364K773_9BACL</name>
<evidence type="ECO:0000256" key="9">
    <source>
        <dbReference type="HAMAP-Rule" id="MF_01814"/>
    </source>
</evidence>